<dbReference type="RefSeq" id="WP_097124731.1">
    <property type="nucleotide sequence ID" value="NZ_OCNH01000001.1"/>
</dbReference>
<dbReference type="PANTHER" id="PTHR42767:SF1">
    <property type="entry name" value="ENDO-BETA-1,6-GALACTANASE-LIKE DOMAIN-CONTAINING PROTEIN"/>
    <property type="match status" value="1"/>
</dbReference>
<dbReference type="Gene3D" id="2.60.40.1180">
    <property type="entry name" value="Golgi alpha-mannosidase II"/>
    <property type="match status" value="1"/>
</dbReference>
<dbReference type="Pfam" id="PF14587">
    <property type="entry name" value="Glyco_hydr_30_2"/>
    <property type="match status" value="1"/>
</dbReference>
<evidence type="ECO:0000259" key="1">
    <source>
        <dbReference type="Pfam" id="PF14587"/>
    </source>
</evidence>
<evidence type="ECO:0000313" key="3">
    <source>
        <dbReference type="Proteomes" id="UP000219452"/>
    </source>
</evidence>
<keyword evidence="3" id="KW-1185">Reference proteome</keyword>
<sequence>MRPTLALTLLILLTGLSSSVSMLEPVLQLNDRSGWRFGVPADEPVIVNLQEEFQTIHSFGASDCWSAKYIGKWRDEAKKNQIADLLFSLDTLSNGQPKGIGLSLWRINIGAGSYEQGDSSAITDSWRREECFLTPDGQYDWTKQAGSQWFLQAARRRGVRYMLGFTNSAPVQMTRNGKAFSPGGRSFNLKPAAMEPFADFLTTVADHFKLDYLSPINEPQWDWKAEKNGRAKQEGSPAENADIAAVTQTLSAKLSQRNTKTSIVTGETAQLDYLYAKAESGRGRQLDYFFAPSEAPVVMKLPHVEPVWAYHSYFTTCRDSTLVDVRQKAAQRAKAVGSPMLWQSEFGVLGDICGQYNGGPRHTDMNYGLYVAKVIHNDLTVANVTSWQWWLAINPYNYSDGLVYINGPDGAYKNHDNARNDGQVVDSKQLWAFGNYARFVRPGMKRIAVRLADSNPVKEAGQCMVSAYKDERRKQLVLVCINMTPTAKTLPLKGPAIRNSRFTCYTTSETKTLAKSVVSSGVIQLEPRSVVTLVGSYK</sequence>
<dbReference type="InterPro" id="IPR039514">
    <property type="entry name" value="6GAL-like"/>
</dbReference>
<reference evidence="3" key="1">
    <citation type="submission" date="2017-09" db="EMBL/GenBank/DDBJ databases">
        <authorList>
            <person name="Varghese N."/>
            <person name="Submissions S."/>
        </authorList>
    </citation>
    <scope>NUCLEOTIDE SEQUENCE [LARGE SCALE GENOMIC DNA]</scope>
    <source>
        <strain evidence="3">DSM 29961</strain>
    </source>
</reference>
<dbReference type="GO" id="GO:0004553">
    <property type="term" value="F:hydrolase activity, hydrolyzing O-glycosyl compounds"/>
    <property type="evidence" value="ECO:0007669"/>
    <property type="project" value="InterPro"/>
</dbReference>
<dbReference type="SUPFAM" id="SSF51445">
    <property type="entry name" value="(Trans)glycosidases"/>
    <property type="match status" value="1"/>
</dbReference>
<dbReference type="OrthoDB" id="9806701at2"/>
<gene>
    <name evidence="2" type="ORF">SAMN06269250_1060</name>
</gene>
<protein>
    <submittedName>
        <fullName evidence="2">O-Glycosyl hydrolase</fullName>
    </submittedName>
</protein>
<dbReference type="AlphaFoldDB" id="A0A286F8Z3"/>
<feature type="domain" description="Endo-beta-1,6-galactanase-like" evidence="1">
    <location>
        <begin position="45"/>
        <end position="404"/>
    </location>
</feature>
<dbReference type="Gene3D" id="3.20.20.80">
    <property type="entry name" value="Glycosidases"/>
    <property type="match status" value="1"/>
</dbReference>
<dbReference type="EMBL" id="OCNH01000001">
    <property type="protein sequence ID" value="SOD79698.1"/>
    <property type="molecule type" value="Genomic_DNA"/>
</dbReference>
<dbReference type="InterPro" id="IPR017853">
    <property type="entry name" value="GH"/>
</dbReference>
<evidence type="ECO:0000313" key="2">
    <source>
        <dbReference type="EMBL" id="SOD79698.1"/>
    </source>
</evidence>
<proteinExistence type="predicted"/>
<dbReference type="InterPro" id="IPR039743">
    <property type="entry name" value="6GAL/EXGAL"/>
</dbReference>
<dbReference type="InterPro" id="IPR013780">
    <property type="entry name" value="Glyco_hydro_b"/>
</dbReference>
<dbReference type="Proteomes" id="UP000219452">
    <property type="component" value="Unassembled WGS sequence"/>
</dbReference>
<dbReference type="PANTHER" id="PTHR42767">
    <property type="entry name" value="ENDO-BETA-1,6-GALACTANASE"/>
    <property type="match status" value="1"/>
</dbReference>
<organism evidence="2 3">
    <name type="scientific">Spirosoma fluviale</name>
    <dbReference type="NCBI Taxonomy" id="1597977"/>
    <lineage>
        <taxon>Bacteria</taxon>
        <taxon>Pseudomonadati</taxon>
        <taxon>Bacteroidota</taxon>
        <taxon>Cytophagia</taxon>
        <taxon>Cytophagales</taxon>
        <taxon>Cytophagaceae</taxon>
        <taxon>Spirosoma</taxon>
    </lineage>
</organism>
<name>A0A286F8Z3_9BACT</name>
<accession>A0A286F8Z3</accession>
<keyword evidence="2" id="KW-0378">Hydrolase</keyword>